<dbReference type="PROSITE" id="PS01042">
    <property type="entry name" value="HOMOSER_DHGENASE"/>
    <property type="match status" value="1"/>
</dbReference>
<evidence type="ECO:0000256" key="5">
    <source>
        <dbReference type="ARBA" id="ARBA00013376"/>
    </source>
</evidence>
<dbReference type="AlphaFoldDB" id="A0A4R3KGG4"/>
<feature type="domain" description="Aspartate/homoserine dehydrogenase NAD-binding" evidence="15">
    <location>
        <begin position="10"/>
        <end position="130"/>
    </location>
</feature>
<keyword evidence="7 12" id="KW-0791">Threonine biosynthesis</keyword>
<dbReference type="UniPathway" id="UPA00050">
    <property type="reaction ID" value="UER00063"/>
</dbReference>
<comment type="caution">
    <text evidence="16">The sequence shown here is derived from an EMBL/GenBank/DDBJ whole genome shotgun (WGS) entry which is preliminary data.</text>
</comment>
<dbReference type="UniPathway" id="UPA00051">
    <property type="reaction ID" value="UER00465"/>
</dbReference>
<dbReference type="NCBIfam" id="NF004976">
    <property type="entry name" value="PRK06349.1"/>
    <property type="match status" value="1"/>
</dbReference>
<dbReference type="SUPFAM" id="SSF51735">
    <property type="entry name" value="NAD(P)-binding Rossmann-fold domains"/>
    <property type="match status" value="1"/>
</dbReference>
<accession>A0A4R3KGG4</accession>
<comment type="similarity">
    <text evidence="3 13">Belongs to the homoserine dehydrogenase family.</text>
</comment>
<dbReference type="Pfam" id="PF00742">
    <property type="entry name" value="Homoserine_dh"/>
    <property type="match status" value="1"/>
</dbReference>
<reference evidence="16 17" key="1">
    <citation type="submission" date="2019-03" db="EMBL/GenBank/DDBJ databases">
        <title>Genomic Encyclopedia of Type Strains, Phase IV (KMG-IV): sequencing the most valuable type-strain genomes for metagenomic binning, comparative biology and taxonomic classification.</title>
        <authorList>
            <person name="Goeker M."/>
        </authorList>
    </citation>
    <scope>NUCLEOTIDE SEQUENCE [LARGE SCALE GENOMIC DNA]</scope>
    <source>
        <strain evidence="16 17">DSM 23802</strain>
    </source>
</reference>
<feature type="domain" description="Homoserine dehydrogenase catalytic" evidence="14">
    <location>
        <begin position="138"/>
        <end position="316"/>
    </location>
</feature>
<keyword evidence="10 12" id="KW-0486">Methionine biosynthesis</keyword>
<dbReference type="GO" id="GO:0004412">
    <property type="term" value="F:homoserine dehydrogenase activity"/>
    <property type="evidence" value="ECO:0007669"/>
    <property type="project" value="UniProtKB-EC"/>
</dbReference>
<evidence type="ECO:0000256" key="12">
    <source>
        <dbReference type="RuleBase" id="RU000579"/>
    </source>
</evidence>
<evidence type="ECO:0000256" key="13">
    <source>
        <dbReference type="RuleBase" id="RU004171"/>
    </source>
</evidence>
<organism evidence="16 17">
    <name type="scientific">Tepidibacillus fermentans</name>
    <dbReference type="NCBI Taxonomy" id="1281767"/>
    <lineage>
        <taxon>Bacteria</taxon>
        <taxon>Bacillati</taxon>
        <taxon>Bacillota</taxon>
        <taxon>Bacilli</taxon>
        <taxon>Bacillales</taxon>
        <taxon>Bacillaceae</taxon>
        <taxon>Tepidibacillus</taxon>
    </lineage>
</organism>
<evidence type="ECO:0000259" key="15">
    <source>
        <dbReference type="Pfam" id="PF03447"/>
    </source>
</evidence>
<dbReference type="RefSeq" id="WP_132768958.1">
    <property type="nucleotide sequence ID" value="NZ_SMAB01000010.1"/>
</dbReference>
<dbReference type="GO" id="GO:0009088">
    <property type="term" value="P:threonine biosynthetic process"/>
    <property type="evidence" value="ECO:0007669"/>
    <property type="project" value="UniProtKB-UniPathway"/>
</dbReference>
<dbReference type="InterPro" id="IPR005106">
    <property type="entry name" value="Asp/hSer_DH_NAD-bd"/>
</dbReference>
<name>A0A4R3KGG4_9BACI</name>
<protein>
    <recommendedName>
        <fullName evidence="5 12">Homoserine dehydrogenase</fullName>
        <ecNumber evidence="4 12">1.1.1.3</ecNumber>
    </recommendedName>
</protein>
<dbReference type="EC" id="1.1.1.3" evidence="4 12"/>
<keyword evidence="17" id="KW-1185">Reference proteome</keyword>
<dbReference type="InterPro" id="IPR019811">
    <property type="entry name" value="HDH_CS"/>
</dbReference>
<evidence type="ECO:0000313" key="17">
    <source>
        <dbReference type="Proteomes" id="UP000295788"/>
    </source>
</evidence>
<evidence type="ECO:0000259" key="14">
    <source>
        <dbReference type="Pfam" id="PF00742"/>
    </source>
</evidence>
<dbReference type="FunFam" id="3.30.360.10:FF:000005">
    <property type="entry name" value="Homoserine dehydrogenase"/>
    <property type="match status" value="1"/>
</dbReference>
<evidence type="ECO:0000256" key="3">
    <source>
        <dbReference type="ARBA" id="ARBA00006753"/>
    </source>
</evidence>
<sequence>MESIKVVLLGLGTVGKGVYETIQTHQTQLQAVLGKKIEVVAILVKNKEKKREIDLDPSVILTTDYVDILQLPEIDFVIEMIGGIEPARTYIEQSLTKGCHVITANKELMAFHGKELRKIAEQTGFQLAYEASVAGAIPVIRTLQELLQVNHITKIEAILNGTTNYILTQMRKGKISFEQALMEAKEKGYAEADPSNDIEGWDAFFKLMVLSDLVFDEQPNWNHVDRSGIEQVLIEDLTLAEQFGLRLKLIGSLYKNHDRWEAKVKPTFLSKSHPLYYVEGVENGIVIETDLAGRLFFQGSGAGSLATASAIIEDLVNVWQRQKLGVPKRGVKWKAIAEHKGDQSYWFVIQSKQKHRKNEDLLLKNSFQQFGITIHASEWIELPNQEYTTGYVISGRGDDIKKFLYQVEKQYWGLKWYPISTWQEQEEKSKRKVYA</sequence>
<dbReference type="PANTHER" id="PTHR43331">
    <property type="entry name" value="HOMOSERINE DEHYDROGENASE"/>
    <property type="match status" value="1"/>
</dbReference>
<evidence type="ECO:0000256" key="4">
    <source>
        <dbReference type="ARBA" id="ARBA00013213"/>
    </source>
</evidence>
<dbReference type="Gene3D" id="3.30.360.10">
    <property type="entry name" value="Dihydrodipicolinate Reductase, domain 2"/>
    <property type="match status" value="1"/>
</dbReference>
<dbReference type="Pfam" id="PF03447">
    <property type="entry name" value="NAD_binding_3"/>
    <property type="match status" value="1"/>
</dbReference>
<dbReference type="GO" id="GO:0050661">
    <property type="term" value="F:NADP binding"/>
    <property type="evidence" value="ECO:0007669"/>
    <property type="project" value="InterPro"/>
</dbReference>
<proteinExistence type="inferred from homology"/>
<keyword evidence="8 12" id="KW-0560">Oxidoreductase</keyword>
<dbReference type="InterPro" id="IPR036291">
    <property type="entry name" value="NAD(P)-bd_dom_sf"/>
</dbReference>
<dbReference type="InterPro" id="IPR001342">
    <property type="entry name" value="HDH_cat"/>
</dbReference>
<dbReference type="PANTHER" id="PTHR43331:SF1">
    <property type="entry name" value="HOMOSERINE DEHYDROGENASE"/>
    <property type="match status" value="1"/>
</dbReference>
<keyword evidence="12" id="KW-0521">NADP</keyword>
<evidence type="ECO:0000256" key="2">
    <source>
        <dbReference type="ARBA" id="ARBA00005062"/>
    </source>
</evidence>
<evidence type="ECO:0000256" key="1">
    <source>
        <dbReference type="ARBA" id="ARBA00005056"/>
    </source>
</evidence>
<evidence type="ECO:0000256" key="9">
    <source>
        <dbReference type="ARBA" id="ARBA00023053"/>
    </source>
</evidence>
<evidence type="ECO:0000256" key="10">
    <source>
        <dbReference type="ARBA" id="ARBA00023167"/>
    </source>
</evidence>
<dbReference type="Proteomes" id="UP000295788">
    <property type="component" value="Unassembled WGS sequence"/>
</dbReference>
<evidence type="ECO:0000256" key="11">
    <source>
        <dbReference type="ARBA" id="ARBA00048841"/>
    </source>
</evidence>
<dbReference type="OrthoDB" id="9808167at2"/>
<keyword evidence="9" id="KW-0915">Sodium</keyword>
<dbReference type="SUPFAM" id="SSF55347">
    <property type="entry name" value="Glyceraldehyde-3-phosphate dehydrogenase-like, C-terminal domain"/>
    <property type="match status" value="1"/>
</dbReference>
<comment type="pathway">
    <text evidence="1 12">Amino-acid biosynthesis; L-threonine biosynthesis; L-threonine from L-aspartate: step 3/5.</text>
</comment>
<evidence type="ECO:0000256" key="8">
    <source>
        <dbReference type="ARBA" id="ARBA00023002"/>
    </source>
</evidence>
<keyword evidence="6 12" id="KW-0028">Amino-acid biosynthesis</keyword>
<evidence type="ECO:0000256" key="6">
    <source>
        <dbReference type="ARBA" id="ARBA00022605"/>
    </source>
</evidence>
<evidence type="ECO:0000256" key="7">
    <source>
        <dbReference type="ARBA" id="ARBA00022697"/>
    </source>
</evidence>
<dbReference type="EMBL" id="SMAB01000010">
    <property type="protein sequence ID" value="TCS82109.1"/>
    <property type="molecule type" value="Genomic_DNA"/>
</dbReference>
<gene>
    <name evidence="16" type="ORF">EDD72_11043</name>
</gene>
<comment type="catalytic activity">
    <reaction evidence="11">
        <text>L-homoserine + NADP(+) = L-aspartate 4-semialdehyde + NADPH + H(+)</text>
        <dbReference type="Rhea" id="RHEA:15761"/>
        <dbReference type="ChEBI" id="CHEBI:15378"/>
        <dbReference type="ChEBI" id="CHEBI:57476"/>
        <dbReference type="ChEBI" id="CHEBI:57783"/>
        <dbReference type="ChEBI" id="CHEBI:58349"/>
        <dbReference type="ChEBI" id="CHEBI:537519"/>
        <dbReference type="EC" id="1.1.1.3"/>
    </reaction>
    <physiologicalReaction direction="right-to-left" evidence="11">
        <dbReference type="Rhea" id="RHEA:15763"/>
    </physiologicalReaction>
</comment>
<dbReference type="Gene3D" id="3.40.50.720">
    <property type="entry name" value="NAD(P)-binding Rossmann-like Domain"/>
    <property type="match status" value="1"/>
</dbReference>
<dbReference type="GO" id="GO:0009086">
    <property type="term" value="P:methionine biosynthetic process"/>
    <property type="evidence" value="ECO:0007669"/>
    <property type="project" value="UniProtKB-KW"/>
</dbReference>
<evidence type="ECO:0000313" key="16">
    <source>
        <dbReference type="EMBL" id="TCS82109.1"/>
    </source>
</evidence>
<comment type="pathway">
    <text evidence="2 12">Amino-acid biosynthesis; L-methionine biosynthesis via de novo pathway; L-homoserine from L-aspartate: step 3/3.</text>
</comment>